<dbReference type="Pfam" id="PF02653">
    <property type="entry name" value="BPD_transp_2"/>
    <property type="match status" value="1"/>
</dbReference>
<evidence type="ECO:0000313" key="8">
    <source>
        <dbReference type="Proteomes" id="UP000494115"/>
    </source>
</evidence>
<protein>
    <recommendedName>
        <fullName evidence="9">ABC transporter permease</fullName>
    </recommendedName>
</protein>
<feature type="transmembrane region" description="Helical" evidence="6">
    <location>
        <begin position="278"/>
        <end position="295"/>
    </location>
</feature>
<reference evidence="7 8" key="1">
    <citation type="submission" date="2020-04" db="EMBL/GenBank/DDBJ databases">
        <authorList>
            <person name="De Canck E."/>
        </authorList>
    </citation>
    <scope>NUCLEOTIDE SEQUENCE [LARGE SCALE GENOMIC DNA]</scope>
    <source>
        <strain evidence="7 8">LMG 28138</strain>
    </source>
</reference>
<keyword evidence="2" id="KW-1003">Cell membrane</keyword>
<evidence type="ECO:0000256" key="5">
    <source>
        <dbReference type="ARBA" id="ARBA00023136"/>
    </source>
</evidence>
<evidence type="ECO:0000256" key="6">
    <source>
        <dbReference type="SAM" id="Phobius"/>
    </source>
</evidence>
<dbReference type="RefSeq" id="WP_175107715.1">
    <property type="nucleotide sequence ID" value="NZ_CADIKM010000046.1"/>
</dbReference>
<evidence type="ECO:0000256" key="2">
    <source>
        <dbReference type="ARBA" id="ARBA00022475"/>
    </source>
</evidence>
<evidence type="ECO:0000256" key="1">
    <source>
        <dbReference type="ARBA" id="ARBA00004651"/>
    </source>
</evidence>
<accession>A0A6S7BJ61</accession>
<name>A0A6S7BJ61_9BURK</name>
<feature type="transmembrane region" description="Helical" evidence="6">
    <location>
        <begin position="196"/>
        <end position="216"/>
    </location>
</feature>
<keyword evidence="8" id="KW-1185">Reference proteome</keyword>
<dbReference type="Proteomes" id="UP000494115">
    <property type="component" value="Unassembled WGS sequence"/>
</dbReference>
<dbReference type="InterPro" id="IPR001851">
    <property type="entry name" value="ABC_transp_permease"/>
</dbReference>
<dbReference type="EMBL" id="CADIKM010000046">
    <property type="protein sequence ID" value="CAB3802101.1"/>
    <property type="molecule type" value="Genomic_DNA"/>
</dbReference>
<dbReference type="GO" id="GO:0022857">
    <property type="term" value="F:transmembrane transporter activity"/>
    <property type="evidence" value="ECO:0007669"/>
    <property type="project" value="InterPro"/>
</dbReference>
<dbReference type="PANTHER" id="PTHR43370">
    <property type="entry name" value="SUGAR ABC TRANSPORTER INTEGRAL MEMBRANE PROTEIN-RELATED"/>
    <property type="match status" value="1"/>
</dbReference>
<evidence type="ECO:0000256" key="3">
    <source>
        <dbReference type="ARBA" id="ARBA00022692"/>
    </source>
</evidence>
<keyword evidence="4 6" id="KW-1133">Transmembrane helix</keyword>
<keyword evidence="3 6" id="KW-0812">Transmembrane</keyword>
<evidence type="ECO:0008006" key="9">
    <source>
        <dbReference type="Google" id="ProtNLM"/>
    </source>
</evidence>
<gene>
    <name evidence="7" type="ORF">LMG28138_05131</name>
</gene>
<dbReference type="PANTHER" id="PTHR43370:SF1">
    <property type="entry name" value="GUANOSINE ABC TRANSPORTER PERMEASE PROTEIN NUPQ"/>
    <property type="match status" value="1"/>
</dbReference>
<evidence type="ECO:0000256" key="4">
    <source>
        <dbReference type="ARBA" id="ARBA00022989"/>
    </source>
</evidence>
<feature type="transmembrane region" description="Helical" evidence="6">
    <location>
        <begin position="12"/>
        <end position="32"/>
    </location>
</feature>
<dbReference type="CDD" id="cd06580">
    <property type="entry name" value="TM_PBP1_transp_TpRbsC_like"/>
    <property type="match status" value="1"/>
</dbReference>
<evidence type="ECO:0000313" key="7">
    <source>
        <dbReference type="EMBL" id="CAB3802101.1"/>
    </source>
</evidence>
<proteinExistence type="predicted"/>
<comment type="subcellular location">
    <subcellularLocation>
        <location evidence="1">Cell membrane</location>
        <topology evidence="1">Multi-pass membrane protein</topology>
    </subcellularLocation>
</comment>
<feature type="transmembrane region" description="Helical" evidence="6">
    <location>
        <begin position="94"/>
        <end position="116"/>
    </location>
</feature>
<organism evidence="7 8">
    <name type="scientific">Pararobbsia alpina</name>
    <dbReference type="NCBI Taxonomy" id="621374"/>
    <lineage>
        <taxon>Bacteria</taxon>
        <taxon>Pseudomonadati</taxon>
        <taxon>Pseudomonadota</taxon>
        <taxon>Betaproteobacteria</taxon>
        <taxon>Burkholderiales</taxon>
        <taxon>Burkholderiaceae</taxon>
        <taxon>Pararobbsia</taxon>
    </lineage>
</organism>
<sequence length="307" mass="31290">MIAFLQEGTTVSLLAATLRVATPLLLAGLGALIANRAGVVNLGIEGIMLCSALAGVVISAYTQSATLGLAGAVLIGGLLGFALAGAFYVLKADLILSGVALNLGASAGTIMCLYWLTGDKGISSSLHSKVLPNLDIPLLDRIPFVSQVLSGQNLMTYVAVLAVPATAFMLTRTTFGLRLRAVGQDAHAAASSGIRVGVIHLLALGLSGAFSGLAGAYLSMGYVSWFAANMSAGRGFIALAAQVMGGSSAYGTAAASLLLGAAEALSIRFQNVGVPNELVQMVPYVVPVIALALYGRRVRRRVAARAD</sequence>
<keyword evidence="5 6" id="KW-0472">Membrane</keyword>
<dbReference type="AlphaFoldDB" id="A0A6S7BJ61"/>
<dbReference type="GO" id="GO:0005886">
    <property type="term" value="C:plasma membrane"/>
    <property type="evidence" value="ECO:0007669"/>
    <property type="project" value="UniProtKB-SubCell"/>
</dbReference>
<feature type="transmembrane region" description="Helical" evidence="6">
    <location>
        <begin position="67"/>
        <end position="87"/>
    </location>
</feature>
<feature type="transmembrane region" description="Helical" evidence="6">
    <location>
        <begin position="39"/>
        <end position="61"/>
    </location>
</feature>
<feature type="transmembrane region" description="Helical" evidence="6">
    <location>
        <begin position="154"/>
        <end position="175"/>
    </location>
</feature>